<dbReference type="EMBL" id="DXIE01000003">
    <property type="protein sequence ID" value="HIV61305.1"/>
    <property type="molecule type" value="Genomic_DNA"/>
</dbReference>
<evidence type="ECO:0000259" key="3">
    <source>
        <dbReference type="Pfam" id="PF00881"/>
    </source>
</evidence>
<evidence type="ECO:0000313" key="4">
    <source>
        <dbReference type="EMBL" id="HIV61305.1"/>
    </source>
</evidence>
<reference evidence="4" key="2">
    <citation type="submission" date="2021-04" db="EMBL/GenBank/DDBJ databases">
        <authorList>
            <person name="Gilroy R."/>
        </authorList>
    </citation>
    <scope>NUCLEOTIDE SEQUENCE</scope>
    <source>
        <strain evidence="4">CHK193-4272</strain>
    </source>
</reference>
<comment type="caution">
    <text evidence="4">The sequence shown here is derived from an EMBL/GenBank/DDBJ whole genome shotgun (WGS) entry which is preliminary data.</text>
</comment>
<feature type="domain" description="Nitroreductase" evidence="3">
    <location>
        <begin position="7"/>
        <end position="62"/>
    </location>
</feature>
<dbReference type="SUPFAM" id="SSF55469">
    <property type="entry name" value="FMN-dependent nitroreductase-like"/>
    <property type="match status" value="1"/>
</dbReference>
<name>A0A9D1THW4_9FIRM</name>
<dbReference type="InterPro" id="IPR000415">
    <property type="entry name" value="Nitroreductase-like"/>
</dbReference>
<dbReference type="Proteomes" id="UP000886808">
    <property type="component" value="Unassembled WGS sequence"/>
</dbReference>
<gene>
    <name evidence="4" type="ORF">H9746_00395</name>
</gene>
<dbReference type="GO" id="GO:0016491">
    <property type="term" value="F:oxidoreductase activity"/>
    <property type="evidence" value="ECO:0007669"/>
    <property type="project" value="UniProtKB-KW"/>
</dbReference>
<dbReference type="PANTHER" id="PTHR43673">
    <property type="entry name" value="NAD(P)H NITROREDUCTASE YDGI-RELATED"/>
    <property type="match status" value="1"/>
</dbReference>
<evidence type="ECO:0000256" key="1">
    <source>
        <dbReference type="ARBA" id="ARBA00007118"/>
    </source>
</evidence>
<evidence type="ECO:0000256" key="2">
    <source>
        <dbReference type="ARBA" id="ARBA00023002"/>
    </source>
</evidence>
<organism evidence="4 5">
    <name type="scientific">Candidatus Butyricicoccus avistercoris</name>
    <dbReference type="NCBI Taxonomy" id="2838518"/>
    <lineage>
        <taxon>Bacteria</taxon>
        <taxon>Bacillati</taxon>
        <taxon>Bacillota</taxon>
        <taxon>Clostridia</taxon>
        <taxon>Eubacteriales</taxon>
        <taxon>Butyricicoccaceae</taxon>
        <taxon>Butyricicoccus</taxon>
    </lineage>
</organism>
<proteinExistence type="inferred from homology"/>
<sequence>MELQNCILTRRSIRKFTDEAVSHETLEKIIALSAYAPSWKNTQISRYIAIENPEMLNKIAEVYAPFNGKIISNCKTLIAQTFIKNRSGFERDGSYSTDRNEGWQYYDCGIAAQTFCLAAHEFGVGSVILGIFDRKEIEKYLEIPQDQELMSLIAIGYPPESDIPAPKRKDVDTLLSYR</sequence>
<evidence type="ECO:0000313" key="5">
    <source>
        <dbReference type="Proteomes" id="UP000886808"/>
    </source>
</evidence>
<dbReference type="PANTHER" id="PTHR43673:SF10">
    <property type="entry name" value="NADH DEHYDROGENASE_NAD(P)H NITROREDUCTASE XCC3605-RELATED"/>
    <property type="match status" value="1"/>
</dbReference>
<feature type="domain" description="Nitroreductase" evidence="3">
    <location>
        <begin position="90"/>
        <end position="157"/>
    </location>
</feature>
<accession>A0A9D1THW4</accession>
<dbReference type="Pfam" id="PF00881">
    <property type="entry name" value="Nitroreductase"/>
    <property type="match status" value="2"/>
</dbReference>
<comment type="similarity">
    <text evidence="1">Belongs to the nitroreductase family.</text>
</comment>
<protein>
    <submittedName>
        <fullName evidence="4">Nitroreductase</fullName>
    </submittedName>
</protein>
<dbReference type="CDD" id="cd02136">
    <property type="entry name" value="PnbA_NfnB-like"/>
    <property type="match status" value="1"/>
</dbReference>
<dbReference type="AlphaFoldDB" id="A0A9D1THW4"/>
<dbReference type="Gene3D" id="3.40.109.10">
    <property type="entry name" value="NADH Oxidase"/>
    <property type="match status" value="1"/>
</dbReference>
<keyword evidence="2" id="KW-0560">Oxidoreductase</keyword>
<dbReference type="InterPro" id="IPR029479">
    <property type="entry name" value="Nitroreductase"/>
</dbReference>
<reference evidence="4" key="1">
    <citation type="journal article" date="2021" name="PeerJ">
        <title>Extensive microbial diversity within the chicken gut microbiome revealed by metagenomics and culture.</title>
        <authorList>
            <person name="Gilroy R."/>
            <person name="Ravi A."/>
            <person name="Getino M."/>
            <person name="Pursley I."/>
            <person name="Horton D.L."/>
            <person name="Alikhan N.F."/>
            <person name="Baker D."/>
            <person name="Gharbi K."/>
            <person name="Hall N."/>
            <person name="Watson M."/>
            <person name="Adriaenssens E.M."/>
            <person name="Foster-Nyarko E."/>
            <person name="Jarju S."/>
            <person name="Secka A."/>
            <person name="Antonio M."/>
            <person name="Oren A."/>
            <person name="Chaudhuri R.R."/>
            <person name="La Ragione R."/>
            <person name="Hildebrand F."/>
            <person name="Pallen M.J."/>
        </authorList>
    </citation>
    <scope>NUCLEOTIDE SEQUENCE</scope>
    <source>
        <strain evidence="4">CHK193-4272</strain>
    </source>
</reference>